<evidence type="ECO:0000313" key="6">
    <source>
        <dbReference type="Proteomes" id="UP000604046"/>
    </source>
</evidence>
<organism evidence="5 6">
    <name type="scientific">Symbiodinium natans</name>
    <dbReference type="NCBI Taxonomy" id="878477"/>
    <lineage>
        <taxon>Eukaryota</taxon>
        <taxon>Sar</taxon>
        <taxon>Alveolata</taxon>
        <taxon>Dinophyceae</taxon>
        <taxon>Suessiales</taxon>
        <taxon>Symbiodiniaceae</taxon>
        <taxon>Symbiodinium</taxon>
    </lineage>
</organism>
<feature type="non-terminal residue" evidence="5">
    <location>
        <position position="1"/>
    </location>
</feature>
<feature type="region of interest" description="Disordered" evidence="2">
    <location>
        <begin position="421"/>
        <end position="444"/>
    </location>
</feature>
<feature type="transmembrane region" description="Helical" evidence="3">
    <location>
        <begin position="602"/>
        <end position="624"/>
    </location>
</feature>
<keyword evidence="3" id="KW-0812">Transmembrane</keyword>
<gene>
    <name evidence="5" type="primary">rngB</name>
    <name evidence="5" type="ORF">SNAT2548_LOCUS16710</name>
</gene>
<proteinExistence type="predicted"/>
<keyword evidence="1" id="KW-0732">Signal</keyword>
<comment type="caution">
    <text evidence="5">The sequence shown here is derived from an EMBL/GenBank/DDBJ whole genome shotgun (WGS) entry which is preliminary data.</text>
</comment>
<dbReference type="Pfam" id="PF00734">
    <property type="entry name" value="CBM_1"/>
    <property type="match status" value="1"/>
</dbReference>
<dbReference type="GO" id="GO:0005975">
    <property type="term" value="P:carbohydrate metabolic process"/>
    <property type="evidence" value="ECO:0007669"/>
    <property type="project" value="InterPro"/>
</dbReference>
<dbReference type="InterPro" id="IPR035971">
    <property type="entry name" value="CBD_sf"/>
</dbReference>
<dbReference type="PROSITE" id="PS51164">
    <property type="entry name" value="CBM1_2"/>
    <property type="match status" value="1"/>
</dbReference>
<dbReference type="SMART" id="SM00236">
    <property type="entry name" value="fCBD"/>
    <property type="match status" value="1"/>
</dbReference>
<reference evidence="5" key="1">
    <citation type="submission" date="2021-02" db="EMBL/GenBank/DDBJ databases">
        <authorList>
            <person name="Dougan E. K."/>
            <person name="Rhodes N."/>
            <person name="Thang M."/>
            <person name="Chan C."/>
        </authorList>
    </citation>
    <scope>NUCLEOTIDE SEQUENCE</scope>
</reference>
<dbReference type="EMBL" id="CAJNDS010002089">
    <property type="protein sequence ID" value="CAE7318776.1"/>
    <property type="molecule type" value="Genomic_DNA"/>
</dbReference>
<dbReference type="GO" id="GO:0030248">
    <property type="term" value="F:cellulose binding"/>
    <property type="evidence" value="ECO:0007669"/>
    <property type="project" value="InterPro"/>
</dbReference>
<evidence type="ECO:0000256" key="1">
    <source>
        <dbReference type="ARBA" id="ARBA00022729"/>
    </source>
</evidence>
<dbReference type="GO" id="GO:0005576">
    <property type="term" value="C:extracellular region"/>
    <property type="evidence" value="ECO:0007669"/>
    <property type="project" value="InterPro"/>
</dbReference>
<sequence>VTTTSAVSLSLECVEPYKQCGGKGYEGAGTCCVAGQHCMPRNDWYSQCYAPTRTTTTIPQASSITGTATSTSLTAKDHAEKDCYMEREIVEDEGSSVGKFCCVTSATDCQEQCSRINGCNSISECGDGHCHFKDKIVSKDDLSKPTGSWQRDLCKTYYKTTCQASSITGTATSTSLTAKDHAEKDCYMEREIVEDEGSSVGKFCCVTSATDCQEQCSRINGCNSISECGDGHCHFKDKIVSKDDLSKPTGSWQRDLCKTYYKTTCQASSITGTATSTSLTAKDHAEKDCYMEREIVEDEGSSVGKFCCVTSATDCQEQCSRINGCNSISECGDGHCHFKDKIVSKDDLSKPTGSWQRDLCKTYYKTTCQASSITGTATSTSLTASSITGTATSTSLTASSITGTATSTSLTASSITGTATSTSLTASSTSGTARSTSLTATGSATSSSTSVAEASTTWSSTVPATSTTASSTVSWTSTTLPYEVGEVCGSCRCSRIRPDSYRGVVTLARCASLCWTANLSHLQHFGSSLDGPGTAGVCVCCDGTEMEEGRSGMRGYGLQAIEEVQTSRFFMEQFLPRDPLGTLPKVDEDEKATQQDGSLSTAALITISTVVASTLTLVILAVVMKKRRTKKAVKALAMLAARESLELGIATEYLLETFPREAQTASGASNPNFYELCKFVAIGPSGKGFGKTCPRDGKLNCSIVDALETPRRGKATHFVSWCWAYSLDDVVDAIQSWTQSSNAPPSTHICLWMCFFCNNQYRILEERSATGSAELQTVFEAHLAAAGQMLVILDSFLQPHYYSRAWCLFETFVCIQQEYPRRILLPSRELEAFKETIETSGPAPIRQRIQGRGSQMNK</sequence>
<keyword evidence="3" id="KW-1133">Transmembrane helix</keyword>
<feature type="domain" description="CBM1" evidence="4">
    <location>
        <begin position="12"/>
        <end position="49"/>
    </location>
</feature>
<dbReference type="OrthoDB" id="73819at2759"/>
<evidence type="ECO:0000256" key="3">
    <source>
        <dbReference type="SAM" id="Phobius"/>
    </source>
</evidence>
<name>A0A812NSF6_9DINO</name>
<keyword evidence="3" id="KW-0472">Membrane</keyword>
<keyword evidence="6" id="KW-1185">Reference proteome</keyword>
<dbReference type="Proteomes" id="UP000604046">
    <property type="component" value="Unassembled WGS sequence"/>
</dbReference>
<evidence type="ECO:0000256" key="2">
    <source>
        <dbReference type="SAM" id="MobiDB-lite"/>
    </source>
</evidence>
<evidence type="ECO:0000313" key="5">
    <source>
        <dbReference type="EMBL" id="CAE7318776.1"/>
    </source>
</evidence>
<dbReference type="AlphaFoldDB" id="A0A812NSF6"/>
<evidence type="ECO:0000259" key="4">
    <source>
        <dbReference type="PROSITE" id="PS51164"/>
    </source>
</evidence>
<dbReference type="SUPFAM" id="SSF57180">
    <property type="entry name" value="Cellulose-binding domain"/>
    <property type="match status" value="1"/>
</dbReference>
<protein>
    <submittedName>
        <fullName evidence="5">RngB protein</fullName>
    </submittedName>
</protein>
<accession>A0A812NSF6</accession>
<dbReference type="InterPro" id="IPR000254">
    <property type="entry name" value="CBD"/>
</dbReference>